<name>A0AAD8CGC2_ACIOX</name>
<dbReference type="Proteomes" id="UP001230051">
    <property type="component" value="Unassembled WGS sequence"/>
</dbReference>
<dbReference type="Pfam" id="PF13516">
    <property type="entry name" value="LRR_6"/>
    <property type="match status" value="2"/>
</dbReference>
<dbReference type="SUPFAM" id="SSF52047">
    <property type="entry name" value="RNI-like"/>
    <property type="match status" value="1"/>
</dbReference>
<feature type="non-terminal residue" evidence="3">
    <location>
        <position position="1"/>
    </location>
</feature>
<sequence length="125" mass="13587">RLFQCDLTAGCCEDLASALCTNHSNLTELDLSCNDQLRDSGVRLLCAALRDPNCKLQTLRSPNLCRLGICCLTAGCCEDLASALRTNHSNLTELNLNYNKQLEDSGVRLLCAALGDPNCKLQGLR</sequence>
<dbReference type="PANTHER" id="PTHR24106">
    <property type="entry name" value="NACHT, LRR AND CARD DOMAINS-CONTAINING"/>
    <property type="match status" value="1"/>
</dbReference>
<dbReference type="SMART" id="SM00368">
    <property type="entry name" value="LRR_RI"/>
    <property type="match status" value="3"/>
</dbReference>
<proteinExistence type="predicted"/>
<keyword evidence="1" id="KW-0433">Leucine-rich repeat</keyword>
<protein>
    <submittedName>
        <fullName evidence="3">NACHT, LRR and PYD domains-containing protein 3-like</fullName>
    </submittedName>
</protein>
<dbReference type="InterPro" id="IPR032675">
    <property type="entry name" value="LRR_dom_sf"/>
</dbReference>
<organism evidence="3 4">
    <name type="scientific">Acipenser oxyrinchus oxyrinchus</name>
    <dbReference type="NCBI Taxonomy" id="40147"/>
    <lineage>
        <taxon>Eukaryota</taxon>
        <taxon>Metazoa</taxon>
        <taxon>Chordata</taxon>
        <taxon>Craniata</taxon>
        <taxon>Vertebrata</taxon>
        <taxon>Euteleostomi</taxon>
        <taxon>Actinopterygii</taxon>
        <taxon>Chondrostei</taxon>
        <taxon>Acipenseriformes</taxon>
        <taxon>Acipenseridae</taxon>
        <taxon>Acipenser</taxon>
    </lineage>
</organism>
<gene>
    <name evidence="3" type="primary">NLRP12</name>
    <name evidence="3" type="ORF">AOXY_G33395</name>
</gene>
<evidence type="ECO:0000313" key="4">
    <source>
        <dbReference type="Proteomes" id="UP001230051"/>
    </source>
</evidence>
<dbReference type="Gene3D" id="3.80.10.10">
    <property type="entry name" value="Ribonuclease Inhibitor"/>
    <property type="match status" value="1"/>
</dbReference>
<evidence type="ECO:0000313" key="3">
    <source>
        <dbReference type="EMBL" id="KAK1150699.1"/>
    </source>
</evidence>
<dbReference type="AlphaFoldDB" id="A0AAD8CGC2"/>
<reference evidence="3" key="1">
    <citation type="submission" date="2022-02" db="EMBL/GenBank/DDBJ databases">
        <title>Atlantic sturgeon de novo genome assembly.</title>
        <authorList>
            <person name="Stock M."/>
            <person name="Klopp C."/>
            <person name="Guiguen Y."/>
            <person name="Cabau C."/>
            <person name="Parinello H."/>
            <person name="Santidrian Yebra-Pimentel E."/>
            <person name="Kuhl H."/>
            <person name="Dirks R.P."/>
            <person name="Guessner J."/>
            <person name="Wuertz S."/>
            <person name="Du K."/>
            <person name="Schartl M."/>
        </authorList>
    </citation>
    <scope>NUCLEOTIDE SEQUENCE</scope>
    <source>
        <strain evidence="3">STURGEONOMICS-FGT-2020</strain>
        <tissue evidence="3">Whole blood</tissue>
    </source>
</reference>
<accession>A0AAD8CGC2</accession>
<keyword evidence="2" id="KW-0677">Repeat</keyword>
<evidence type="ECO:0000256" key="2">
    <source>
        <dbReference type="ARBA" id="ARBA00022737"/>
    </source>
</evidence>
<dbReference type="InterPro" id="IPR051261">
    <property type="entry name" value="NLR"/>
</dbReference>
<evidence type="ECO:0000256" key="1">
    <source>
        <dbReference type="ARBA" id="ARBA00022614"/>
    </source>
</evidence>
<comment type="caution">
    <text evidence="3">The sequence shown here is derived from an EMBL/GenBank/DDBJ whole genome shotgun (WGS) entry which is preliminary data.</text>
</comment>
<dbReference type="InterPro" id="IPR001611">
    <property type="entry name" value="Leu-rich_rpt"/>
</dbReference>
<dbReference type="EMBL" id="JAGXEW010000056">
    <property type="protein sequence ID" value="KAK1150699.1"/>
    <property type="molecule type" value="Genomic_DNA"/>
</dbReference>
<keyword evidence="4" id="KW-1185">Reference proteome</keyword>